<dbReference type="HOGENOM" id="CLU_1099280_0_0_1"/>
<reference evidence="4" key="2">
    <citation type="submission" date="2010-05" db="EMBL/GenBank/DDBJ databases">
        <authorList>
            <person name="Almeida L.G."/>
            <person name="Nicolas M.F."/>
            <person name="Souza R.C."/>
            <person name="Vasconcelos A.T.R."/>
        </authorList>
    </citation>
    <scope>NUCLEOTIDE SEQUENCE</scope>
</reference>
<keyword evidence="3" id="KW-0732">Signal</keyword>
<feature type="compositionally biased region" description="Basic and acidic residues" evidence="1">
    <location>
        <begin position="54"/>
        <end position="65"/>
    </location>
</feature>
<keyword evidence="2" id="KW-0472">Membrane</keyword>
<feature type="compositionally biased region" description="Low complexity" evidence="1">
    <location>
        <begin position="111"/>
        <end position="121"/>
    </location>
</feature>
<dbReference type="OMA" id="WQQRTWR"/>
<protein>
    <recommendedName>
        <fullName evidence="7">Secreted protein</fullName>
    </recommendedName>
</protein>
<dbReference type="EMBL" id="ADMH02001356">
    <property type="protein sequence ID" value="ETN62871.1"/>
    <property type="molecule type" value="Genomic_DNA"/>
</dbReference>
<feature type="region of interest" description="Disordered" evidence="1">
    <location>
        <begin position="187"/>
        <end position="206"/>
    </location>
</feature>
<proteinExistence type="predicted"/>
<evidence type="ECO:0000313" key="4">
    <source>
        <dbReference type="EMBL" id="ETN62871.1"/>
    </source>
</evidence>
<evidence type="ECO:0000256" key="2">
    <source>
        <dbReference type="SAM" id="Phobius"/>
    </source>
</evidence>
<feature type="region of interest" description="Disordered" evidence="1">
    <location>
        <begin position="54"/>
        <end position="78"/>
    </location>
</feature>
<evidence type="ECO:0000313" key="6">
    <source>
        <dbReference type="Proteomes" id="UP000000673"/>
    </source>
</evidence>
<evidence type="ECO:0000256" key="3">
    <source>
        <dbReference type="SAM" id="SignalP"/>
    </source>
</evidence>
<evidence type="ECO:0000313" key="5">
    <source>
        <dbReference type="EnsemblMetazoa" id="ADAC005436-PA"/>
    </source>
</evidence>
<feature type="transmembrane region" description="Helical" evidence="2">
    <location>
        <begin position="227"/>
        <end position="247"/>
    </location>
</feature>
<dbReference type="EnsemblMetazoa" id="ADAC005436-RA">
    <property type="protein sequence ID" value="ADAC005436-PA"/>
    <property type="gene ID" value="ADAC005436"/>
</dbReference>
<accession>W5JFM6</accession>
<feature type="signal peptide" evidence="3">
    <location>
        <begin position="1"/>
        <end position="23"/>
    </location>
</feature>
<gene>
    <name evidence="4" type="ORF">AND_005436</name>
</gene>
<evidence type="ECO:0008006" key="7">
    <source>
        <dbReference type="Google" id="ProtNLM"/>
    </source>
</evidence>
<keyword evidence="2" id="KW-1133">Transmembrane helix</keyword>
<organism evidence="4">
    <name type="scientific">Anopheles darlingi</name>
    <name type="common">Mosquito</name>
    <dbReference type="NCBI Taxonomy" id="43151"/>
    <lineage>
        <taxon>Eukaryota</taxon>
        <taxon>Metazoa</taxon>
        <taxon>Ecdysozoa</taxon>
        <taxon>Arthropoda</taxon>
        <taxon>Hexapoda</taxon>
        <taxon>Insecta</taxon>
        <taxon>Pterygota</taxon>
        <taxon>Neoptera</taxon>
        <taxon>Endopterygota</taxon>
        <taxon>Diptera</taxon>
        <taxon>Nematocera</taxon>
        <taxon>Culicoidea</taxon>
        <taxon>Culicidae</taxon>
        <taxon>Anophelinae</taxon>
        <taxon>Anopheles</taxon>
    </lineage>
</organism>
<sequence length="253" mass="28711">MSITTRCLISLLLLLSHYQLTENGGPGVEAKVRNRVQKWQQRTWRARFGSTPRKDWKSAFEPEKSSHRRHYGLSPREDDFFTSDTVPNAYSQYHYRRYGDTRFKGHRKDGSSAASPASSPSRGRRPTESGSFGAQRPKRLAGPLYDPAPELKDYLDPVDLMLLGDDPNVEFVPIGEELAQRYGPEQGLEQDTLPDDETTPEAKDKQKTKEFKIVFHHRNPHGNRGNAIPLSMVCVIVPMIVSLHVLLSVHSEM</sequence>
<dbReference type="VEuPathDB" id="VectorBase:ADAC005436"/>
<name>W5JFM6_ANODA</name>
<reference evidence="5" key="4">
    <citation type="submission" date="2015-06" db="UniProtKB">
        <authorList>
            <consortium name="EnsemblMetazoa"/>
        </authorList>
    </citation>
    <scope>IDENTIFICATION</scope>
</reference>
<keyword evidence="2" id="KW-0812">Transmembrane</keyword>
<feature type="chain" id="PRO_5010155324" description="Secreted protein" evidence="3">
    <location>
        <begin position="24"/>
        <end position="253"/>
    </location>
</feature>
<reference evidence="4" key="3">
    <citation type="journal article" date="2013" name="Nucleic Acids Res.">
        <title>The genome of Anopheles darlingi, the main neotropical malaria vector.</title>
        <authorList>
            <person name="Marinotti O."/>
            <person name="Cerqueira G.C."/>
            <person name="de Almeida L.G."/>
            <person name="Ferro M.I."/>
            <person name="Loreto E.L."/>
            <person name="Zaha A."/>
            <person name="Teixeira S.M."/>
            <person name="Wespiser A.R."/>
            <person name="Almeida E Silva A."/>
            <person name="Schlindwein A.D."/>
            <person name="Pacheco A.C."/>
            <person name="Silva A.L."/>
            <person name="Graveley B.R."/>
            <person name="Walenz B.P."/>
            <person name="Lima Bde A."/>
            <person name="Ribeiro C.A."/>
            <person name="Nunes-Silva C.G."/>
            <person name="de Carvalho C.R."/>
            <person name="Soares C.M."/>
            <person name="de Menezes C.B."/>
            <person name="Matiolli C."/>
            <person name="Caffrey D."/>
            <person name="Araujo D.A."/>
            <person name="de Oliveira D.M."/>
            <person name="Golenbock D."/>
            <person name="Grisard E.C."/>
            <person name="Fantinatti-Garboggini F."/>
            <person name="de Carvalho F.M."/>
            <person name="Barcellos F.G."/>
            <person name="Prosdocimi F."/>
            <person name="May G."/>
            <person name="Azevedo Junior G.M."/>
            <person name="Guimaraes G.M."/>
            <person name="Goldman G.H."/>
            <person name="Padilha I.Q."/>
            <person name="Batista Jda S."/>
            <person name="Ferro J.A."/>
            <person name="Ribeiro J.M."/>
            <person name="Fietto J.L."/>
            <person name="Dabbas K.M."/>
            <person name="Cerdeira L."/>
            <person name="Agnez-Lima L.F."/>
            <person name="Brocchi M."/>
            <person name="de Carvalho M.O."/>
            <person name="Teixeira Mde M."/>
            <person name="Diniz Maia Mde M."/>
            <person name="Goldman M.H."/>
            <person name="Cruz Schneider M.P."/>
            <person name="Felipe M.S."/>
            <person name="Hungria M."/>
            <person name="Nicolas M.F."/>
            <person name="Pereira M."/>
            <person name="Montes M.A."/>
            <person name="Cantao M.E."/>
            <person name="Vincentz M."/>
            <person name="Rafael M.S."/>
            <person name="Silverman N."/>
            <person name="Stoco P.H."/>
            <person name="Souza R.C."/>
            <person name="Vicentini R."/>
            <person name="Gazzinelli R.T."/>
            <person name="Neves Rde O."/>
            <person name="Silva R."/>
            <person name="Astolfi-Filho S."/>
            <person name="Maciel T.E."/>
            <person name="Urmenyi T.P."/>
            <person name="Tadei W.P."/>
            <person name="Camargo E.P."/>
            <person name="de Vasconcelos A.T."/>
        </authorList>
    </citation>
    <scope>NUCLEOTIDE SEQUENCE</scope>
</reference>
<dbReference type="AlphaFoldDB" id="W5JFM6"/>
<reference evidence="4 6" key="1">
    <citation type="journal article" date="2010" name="BMC Genomics">
        <title>Combination of measures distinguishes pre-miRNAs from other stem-loops in the genome of the newly sequenced Anopheles darlingi.</title>
        <authorList>
            <person name="Mendes N.D."/>
            <person name="Freitas A.T."/>
            <person name="Vasconcelos A.T."/>
            <person name="Sagot M.F."/>
        </authorList>
    </citation>
    <scope>NUCLEOTIDE SEQUENCE</scope>
</reference>
<dbReference type="Proteomes" id="UP000000673">
    <property type="component" value="Unassembled WGS sequence"/>
</dbReference>
<feature type="region of interest" description="Disordered" evidence="1">
    <location>
        <begin position="102"/>
        <end position="146"/>
    </location>
</feature>
<keyword evidence="6" id="KW-1185">Reference proteome</keyword>
<evidence type="ECO:0000256" key="1">
    <source>
        <dbReference type="SAM" id="MobiDB-lite"/>
    </source>
</evidence>